<dbReference type="EMBL" id="BTSX01000003">
    <property type="protein sequence ID" value="GMS88882.1"/>
    <property type="molecule type" value="Genomic_DNA"/>
</dbReference>
<comment type="caution">
    <text evidence="1">The sequence shown here is derived from an EMBL/GenBank/DDBJ whole genome shotgun (WGS) entry which is preliminary data.</text>
</comment>
<sequence>NRTQFQSYFLEQYRNQATIIEPTAVDKHAVMAAFGKRTFASTMDAVLRRNFELFGATTYRYVFKHFNKAMIGEGNQTSQFPFISFATHSFDQRYALGFAYITITHSLAMINWSSISTPQPSPISPRLVTRTAPVRRPCRLNVRRRRPLIHLSITSSRQLPTWMLNFSMADPISITFSTRMLALLSLF</sequence>
<evidence type="ECO:0000313" key="2">
    <source>
        <dbReference type="Proteomes" id="UP001432027"/>
    </source>
</evidence>
<protein>
    <submittedName>
        <fullName evidence="1">Uncharacterized protein</fullName>
    </submittedName>
</protein>
<proteinExistence type="predicted"/>
<evidence type="ECO:0000313" key="1">
    <source>
        <dbReference type="EMBL" id="GMS88882.1"/>
    </source>
</evidence>
<reference evidence="1" key="1">
    <citation type="submission" date="2023-10" db="EMBL/GenBank/DDBJ databases">
        <title>Genome assembly of Pristionchus species.</title>
        <authorList>
            <person name="Yoshida K."/>
            <person name="Sommer R.J."/>
        </authorList>
    </citation>
    <scope>NUCLEOTIDE SEQUENCE</scope>
    <source>
        <strain evidence="1">RS0144</strain>
    </source>
</reference>
<feature type="non-terminal residue" evidence="1">
    <location>
        <position position="1"/>
    </location>
</feature>
<feature type="non-terminal residue" evidence="1">
    <location>
        <position position="187"/>
    </location>
</feature>
<gene>
    <name evidence="1" type="ORF">PENTCL1PPCAC_11057</name>
</gene>
<dbReference type="Proteomes" id="UP001432027">
    <property type="component" value="Unassembled WGS sequence"/>
</dbReference>
<keyword evidence="2" id="KW-1185">Reference proteome</keyword>
<organism evidence="1 2">
    <name type="scientific">Pristionchus entomophagus</name>
    <dbReference type="NCBI Taxonomy" id="358040"/>
    <lineage>
        <taxon>Eukaryota</taxon>
        <taxon>Metazoa</taxon>
        <taxon>Ecdysozoa</taxon>
        <taxon>Nematoda</taxon>
        <taxon>Chromadorea</taxon>
        <taxon>Rhabditida</taxon>
        <taxon>Rhabditina</taxon>
        <taxon>Diplogasteromorpha</taxon>
        <taxon>Diplogasteroidea</taxon>
        <taxon>Neodiplogasteridae</taxon>
        <taxon>Pristionchus</taxon>
    </lineage>
</organism>
<accession>A0AAV5T1M1</accession>
<dbReference type="AlphaFoldDB" id="A0AAV5T1M1"/>
<name>A0AAV5T1M1_9BILA</name>